<organism evidence="1 2">
    <name type="scientific">Athelia psychrophila</name>
    <dbReference type="NCBI Taxonomy" id="1759441"/>
    <lineage>
        <taxon>Eukaryota</taxon>
        <taxon>Fungi</taxon>
        <taxon>Dikarya</taxon>
        <taxon>Basidiomycota</taxon>
        <taxon>Agaricomycotina</taxon>
        <taxon>Agaricomycetes</taxon>
        <taxon>Agaricomycetidae</taxon>
        <taxon>Atheliales</taxon>
        <taxon>Atheliaceae</taxon>
        <taxon>Athelia</taxon>
    </lineage>
</organism>
<evidence type="ECO:0000313" key="2">
    <source>
        <dbReference type="Proteomes" id="UP000076532"/>
    </source>
</evidence>
<dbReference type="EMBL" id="KV417651">
    <property type="protein sequence ID" value="KZP12153.1"/>
    <property type="molecule type" value="Genomic_DNA"/>
</dbReference>
<dbReference type="AlphaFoldDB" id="A0A166B0L4"/>
<protein>
    <submittedName>
        <fullName evidence="1">Uncharacterized protein</fullName>
    </submittedName>
</protein>
<accession>A0A166B0L4</accession>
<proteinExistence type="predicted"/>
<sequence>VLFSSILCDYAGTTTTTAMVLVSELHILEVLRFSEQDGGEGVHWMVDPEVGLGG</sequence>
<gene>
    <name evidence="1" type="ORF">FIBSPDRAFT_870474</name>
</gene>
<keyword evidence="2" id="KW-1185">Reference proteome</keyword>
<reference evidence="1 2" key="1">
    <citation type="journal article" date="2016" name="Mol. Biol. Evol.">
        <title>Comparative Genomics of Early-Diverging Mushroom-Forming Fungi Provides Insights into the Origins of Lignocellulose Decay Capabilities.</title>
        <authorList>
            <person name="Nagy L.G."/>
            <person name="Riley R."/>
            <person name="Tritt A."/>
            <person name="Adam C."/>
            <person name="Daum C."/>
            <person name="Floudas D."/>
            <person name="Sun H."/>
            <person name="Yadav J.S."/>
            <person name="Pangilinan J."/>
            <person name="Larsson K.H."/>
            <person name="Matsuura K."/>
            <person name="Barry K."/>
            <person name="Labutti K."/>
            <person name="Kuo R."/>
            <person name="Ohm R.A."/>
            <person name="Bhattacharya S.S."/>
            <person name="Shirouzu T."/>
            <person name="Yoshinaga Y."/>
            <person name="Martin F.M."/>
            <person name="Grigoriev I.V."/>
            <person name="Hibbett D.S."/>
        </authorList>
    </citation>
    <scope>NUCLEOTIDE SEQUENCE [LARGE SCALE GENOMIC DNA]</scope>
    <source>
        <strain evidence="1 2">CBS 109695</strain>
    </source>
</reference>
<dbReference type="Proteomes" id="UP000076532">
    <property type="component" value="Unassembled WGS sequence"/>
</dbReference>
<feature type="non-terminal residue" evidence="1">
    <location>
        <position position="1"/>
    </location>
</feature>
<evidence type="ECO:0000313" key="1">
    <source>
        <dbReference type="EMBL" id="KZP12153.1"/>
    </source>
</evidence>
<name>A0A166B0L4_9AGAM</name>